<dbReference type="RefSeq" id="WP_185416239.1">
    <property type="nucleotide sequence ID" value="NZ_JAARRU010000001.1"/>
</dbReference>
<evidence type="ECO:0000313" key="1">
    <source>
        <dbReference type="EMBL" id="MBC1564103.1"/>
    </source>
</evidence>
<dbReference type="EMBL" id="JAARRU010000001">
    <property type="protein sequence ID" value="MBC1564103.1"/>
    <property type="molecule type" value="Genomic_DNA"/>
</dbReference>
<dbReference type="Proteomes" id="UP000586951">
    <property type="component" value="Unassembled WGS sequence"/>
</dbReference>
<organism evidence="1 2">
    <name type="scientific">Listeria booriae</name>
    <dbReference type="NCBI Taxonomy" id="1552123"/>
    <lineage>
        <taxon>Bacteria</taxon>
        <taxon>Bacillati</taxon>
        <taxon>Bacillota</taxon>
        <taxon>Bacilli</taxon>
        <taxon>Bacillales</taxon>
        <taxon>Listeriaceae</taxon>
        <taxon>Listeria</taxon>
    </lineage>
</organism>
<name>A0A841ZWN3_9LIST</name>
<accession>A0A841ZWN3</accession>
<evidence type="ECO:0000313" key="2">
    <source>
        <dbReference type="Proteomes" id="UP000586951"/>
    </source>
</evidence>
<proteinExistence type="predicted"/>
<protein>
    <submittedName>
        <fullName evidence="1">Uncharacterized protein</fullName>
    </submittedName>
</protein>
<comment type="caution">
    <text evidence="1">The sequence shown here is derived from an EMBL/GenBank/DDBJ whole genome shotgun (WGS) entry which is preliminary data.</text>
</comment>
<dbReference type="AlphaFoldDB" id="A0A841ZWN3"/>
<sequence length="88" mass="9936">MLNTVVNNRSNTNIKLNSVSGTLFKTHDKSFFIRFHLQSKMAGKILDPNPSMTISYKSTDCVVLQIMICGDMEVLVELVRQSDIEEAE</sequence>
<reference evidence="1 2" key="1">
    <citation type="submission" date="2020-03" db="EMBL/GenBank/DDBJ databases">
        <title>Soil Listeria distribution.</title>
        <authorList>
            <person name="Liao J."/>
            <person name="Wiedmann M."/>
        </authorList>
    </citation>
    <scope>NUCLEOTIDE SEQUENCE [LARGE SCALE GENOMIC DNA]</scope>
    <source>
        <strain evidence="1 2">FSL L7-1427</strain>
    </source>
</reference>
<gene>
    <name evidence="1" type="ORF">HB907_01715</name>
</gene>